<evidence type="ECO:0000313" key="1">
    <source>
        <dbReference type="EMBL" id="KAG0327279.1"/>
    </source>
</evidence>
<dbReference type="EMBL" id="JAAAIP010000060">
    <property type="protein sequence ID" value="KAG0327279.1"/>
    <property type="molecule type" value="Genomic_DNA"/>
</dbReference>
<feature type="non-terminal residue" evidence="1">
    <location>
        <position position="1"/>
    </location>
</feature>
<accession>A0A9P6UZF0</accession>
<organism evidence="1 2">
    <name type="scientific">Dissophora globulifera</name>
    <dbReference type="NCBI Taxonomy" id="979702"/>
    <lineage>
        <taxon>Eukaryota</taxon>
        <taxon>Fungi</taxon>
        <taxon>Fungi incertae sedis</taxon>
        <taxon>Mucoromycota</taxon>
        <taxon>Mortierellomycotina</taxon>
        <taxon>Mortierellomycetes</taxon>
        <taxon>Mortierellales</taxon>
        <taxon>Mortierellaceae</taxon>
        <taxon>Dissophora</taxon>
    </lineage>
</organism>
<keyword evidence="2" id="KW-1185">Reference proteome</keyword>
<comment type="caution">
    <text evidence="1">The sequence shown here is derived from an EMBL/GenBank/DDBJ whole genome shotgun (WGS) entry which is preliminary data.</text>
</comment>
<proteinExistence type="predicted"/>
<name>A0A9P6UZF0_9FUNG</name>
<gene>
    <name evidence="1" type="ORF">BGZ99_008040</name>
</gene>
<dbReference type="Proteomes" id="UP000738325">
    <property type="component" value="Unassembled WGS sequence"/>
</dbReference>
<protein>
    <submittedName>
        <fullName evidence="1">Uncharacterized protein</fullName>
    </submittedName>
</protein>
<evidence type="ECO:0000313" key="2">
    <source>
        <dbReference type="Proteomes" id="UP000738325"/>
    </source>
</evidence>
<sequence>SANVSAPVPDADEDEGCLLVASLDLDDDMRRAFLSATNVTAGLALCFRGSLLVENIDDGSRDSGRRQTLVAAFDDIAAIESDAAVVVLGVGFHVGLGISDMVVGVVIKSSAPADAVVTAAGQDPAVVTVGGAFREDTSSR</sequence>
<dbReference type="AlphaFoldDB" id="A0A9P6UZF0"/>
<reference evidence="1" key="1">
    <citation type="journal article" date="2020" name="Fungal Divers.">
        <title>Resolving the Mortierellaceae phylogeny through synthesis of multi-gene phylogenetics and phylogenomics.</title>
        <authorList>
            <person name="Vandepol N."/>
            <person name="Liber J."/>
            <person name="Desiro A."/>
            <person name="Na H."/>
            <person name="Kennedy M."/>
            <person name="Barry K."/>
            <person name="Grigoriev I.V."/>
            <person name="Miller A.N."/>
            <person name="O'Donnell K."/>
            <person name="Stajich J.E."/>
            <person name="Bonito G."/>
        </authorList>
    </citation>
    <scope>NUCLEOTIDE SEQUENCE</scope>
    <source>
        <strain evidence="1">REB-010B</strain>
    </source>
</reference>